<keyword evidence="5" id="KW-1185">Reference proteome</keyword>
<comment type="similarity">
    <text evidence="2">Belongs to the NAD(P)-dependent epimerase/dehydratase family. Dihydroflavonol-4-reductase subfamily.</text>
</comment>
<dbReference type="PANTHER" id="PTHR10366">
    <property type="entry name" value="NAD DEPENDENT EPIMERASE/DEHYDRATASE"/>
    <property type="match status" value="1"/>
</dbReference>
<evidence type="ECO:0000313" key="4">
    <source>
        <dbReference type="EMBL" id="PGH15962.1"/>
    </source>
</evidence>
<name>A0A2B7Y515_9EURO</name>
<dbReference type="GO" id="GO:0016616">
    <property type="term" value="F:oxidoreductase activity, acting on the CH-OH group of donors, NAD or NADP as acceptor"/>
    <property type="evidence" value="ECO:0007669"/>
    <property type="project" value="TreeGrafter"/>
</dbReference>
<proteinExistence type="inferred from homology"/>
<feature type="domain" description="NAD-dependent epimerase/dehydratase" evidence="3">
    <location>
        <begin position="16"/>
        <end position="197"/>
    </location>
</feature>
<evidence type="ECO:0000256" key="1">
    <source>
        <dbReference type="ARBA" id="ARBA00023002"/>
    </source>
</evidence>
<dbReference type="InterPro" id="IPR001509">
    <property type="entry name" value="Epimerase_deHydtase"/>
</dbReference>
<accession>A0A2B7Y515</accession>
<comment type="caution">
    <text evidence="4">The sequence shown here is derived from an EMBL/GenBank/DDBJ whole genome shotgun (WGS) entry which is preliminary data.</text>
</comment>
<gene>
    <name evidence="4" type="ORF">AJ79_02129</name>
</gene>
<dbReference type="Gene3D" id="3.40.50.720">
    <property type="entry name" value="NAD(P)-binding Rossmann-like Domain"/>
    <property type="match status" value="1"/>
</dbReference>
<keyword evidence="1" id="KW-0560">Oxidoreductase</keyword>
<sequence>MTVLSENLAIPRGVLVVVTGANGYIASHVADQLLRANYRVRGTVRNLSKNQWLTEYFTNKYGAGKFELVEVPNMGVPHAYDEAVKGASGLVHLATPTFQMYDPAESIPLVTDGTINTLEAAQQEPLMKRVVLTSSSAAAANAQPNVEFTIDEGTWNEKAIRAVWAKTQDISEHRMNIYSASKAQAEKAAWKWMIEKQPNFVLNTVLPNVNFGSALCPEHQGYPSTVMWVRAVWDGFRANHGDGVSIPPRVIPLQWFVDVVDDALVHVAALIYKDVRAERLFAYAETYSWNDILAALRKAHPERQFIEDIPDLGTDLSKVTNQGAEDLLKKIAGRGWMGLEETIRKMTADWV</sequence>
<dbReference type="EMBL" id="PDNB01000021">
    <property type="protein sequence ID" value="PGH15962.1"/>
    <property type="molecule type" value="Genomic_DNA"/>
</dbReference>
<reference evidence="4 5" key="1">
    <citation type="submission" date="2017-10" db="EMBL/GenBank/DDBJ databases">
        <title>Comparative genomics in systemic dimorphic fungi from Ajellomycetaceae.</title>
        <authorList>
            <person name="Munoz J.F."/>
            <person name="Mcewen J.G."/>
            <person name="Clay O.K."/>
            <person name="Cuomo C.A."/>
        </authorList>
    </citation>
    <scope>NUCLEOTIDE SEQUENCE [LARGE SCALE GENOMIC DNA]</scope>
    <source>
        <strain evidence="4 5">UAMH5409</strain>
    </source>
</reference>
<dbReference type="OrthoDB" id="2735536at2759"/>
<dbReference type="STRING" id="1447875.A0A2B7Y515"/>
<evidence type="ECO:0000256" key="2">
    <source>
        <dbReference type="ARBA" id="ARBA00023445"/>
    </source>
</evidence>
<organism evidence="4 5">
    <name type="scientific">Helicocarpus griseus UAMH5409</name>
    <dbReference type="NCBI Taxonomy" id="1447875"/>
    <lineage>
        <taxon>Eukaryota</taxon>
        <taxon>Fungi</taxon>
        <taxon>Dikarya</taxon>
        <taxon>Ascomycota</taxon>
        <taxon>Pezizomycotina</taxon>
        <taxon>Eurotiomycetes</taxon>
        <taxon>Eurotiomycetidae</taxon>
        <taxon>Onygenales</taxon>
        <taxon>Ajellomycetaceae</taxon>
        <taxon>Helicocarpus</taxon>
    </lineage>
</organism>
<evidence type="ECO:0000313" key="5">
    <source>
        <dbReference type="Proteomes" id="UP000223968"/>
    </source>
</evidence>
<dbReference type="InterPro" id="IPR036291">
    <property type="entry name" value="NAD(P)-bd_dom_sf"/>
</dbReference>
<dbReference type="SUPFAM" id="SSF51735">
    <property type="entry name" value="NAD(P)-binding Rossmann-fold domains"/>
    <property type="match status" value="1"/>
</dbReference>
<protein>
    <recommendedName>
        <fullName evidence="3">NAD-dependent epimerase/dehydratase domain-containing protein</fullName>
    </recommendedName>
</protein>
<dbReference type="InterPro" id="IPR050425">
    <property type="entry name" value="NAD(P)_dehydrat-like"/>
</dbReference>
<dbReference type="Proteomes" id="UP000223968">
    <property type="component" value="Unassembled WGS sequence"/>
</dbReference>
<dbReference type="AlphaFoldDB" id="A0A2B7Y515"/>
<dbReference type="PANTHER" id="PTHR10366:SF562">
    <property type="entry name" value="ALDEHYDE REDUCTASE II (AFU_ORTHOLOGUE AFUA_1G11360)"/>
    <property type="match status" value="1"/>
</dbReference>
<dbReference type="Pfam" id="PF01370">
    <property type="entry name" value="Epimerase"/>
    <property type="match status" value="1"/>
</dbReference>
<dbReference type="FunFam" id="3.40.50.720:FF:000426">
    <property type="entry name" value="Aldehyde reductase 2"/>
    <property type="match status" value="1"/>
</dbReference>
<evidence type="ECO:0000259" key="3">
    <source>
        <dbReference type="Pfam" id="PF01370"/>
    </source>
</evidence>